<dbReference type="InterPro" id="IPR026584">
    <property type="entry name" value="Rad9"/>
</dbReference>
<dbReference type="SUPFAM" id="SSF55979">
    <property type="entry name" value="DNA clamp"/>
    <property type="match status" value="1"/>
</dbReference>
<feature type="region of interest" description="Disordered" evidence="3">
    <location>
        <begin position="308"/>
        <end position="427"/>
    </location>
</feature>
<dbReference type="PANTHER" id="PTHR15237:SF1">
    <property type="entry name" value="CELL CYCLE CHECKPOINT CONTROL PROTEIN RAD9A"/>
    <property type="match status" value="1"/>
</dbReference>
<keyword evidence="5" id="KW-1185">Reference proteome</keyword>
<dbReference type="PIRSF" id="PIRSF009303">
    <property type="entry name" value="Cell_cycle_RAD9"/>
    <property type="match status" value="1"/>
</dbReference>
<evidence type="ECO:0000256" key="1">
    <source>
        <dbReference type="ARBA" id="ARBA00008494"/>
    </source>
</evidence>
<sequence>MRCVVATSNVKVLGKAVHSLSRIGDELYFEPLSSGLALRCVNSSRSAYGCFLFTPLFFQHYDSGAPPGGLEDSGFRCKMGMKSVQTVFKSLSSLDKTVEKCEIDLNPGGNRLVFQLHCKYGITKTHNLSFQESESLQPVFQKDGYANVLRAQPRLLADTVVHFPPSLEEVNVTVSGERVQFRNHLEDEQDASKMMLTEMSLDADEFESFQVREETGITFCLKELRGLLSFAESSGLPLSMYFDQPGRPVVFGLDDPVLEVNFVLATLSDEETTTHRERNRSRPPQADTSHDDFLSDDMDSYMIAMETSAVGGAEAQPCSTGSDQRRERESDTAACSTRSDHRREREPVTAACSSGSKQQRGRESESEEEEEEELPGTPPQKRFRSLFFGSVLSPYSQGANQTLRNQEVLAEASDSDPEEQEEETAKK</sequence>
<dbReference type="InterPro" id="IPR046938">
    <property type="entry name" value="DNA_clamp_sf"/>
</dbReference>
<dbReference type="Pfam" id="PF04139">
    <property type="entry name" value="Rad9"/>
    <property type="match status" value="1"/>
</dbReference>
<protein>
    <recommendedName>
        <fullName evidence="2">Cell cycle checkpoint control protein</fullName>
    </recommendedName>
</protein>
<feature type="region of interest" description="Disordered" evidence="3">
    <location>
        <begin position="270"/>
        <end position="295"/>
    </location>
</feature>
<reference evidence="4 5" key="1">
    <citation type="submission" date="2021-05" db="EMBL/GenBank/DDBJ databases">
        <authorList>
            <person name="Zahm M."/>
            <person name="Klopp C."/>
            <person name="Cabau C."/>
            <person name="Kuhl H."/>
            <person name="Suciu R."/>
            <person name="Ciorpac M."/>
            <person name="Holostenco D."/>
            <person name="Gessner J."/>
            <person name="Wuertz S."/>
            <person name="Hohne C."/>
            <person name="Stock M."/>
            <person name="Gislard M."/>
            <person name="Lluch J."/>
            <person name="Milhes M."/>
            <person name="Lampietro C."/>
            <person name="Lopez Roques C."/>
            <person name="Donnadieu C."/>
            <person name="Du K."/>
            <person name="Schartl M."/>
            <person name="Guiguen Y."/>
        </authorList>
    </citation>
    <scope>NUCLEOTIDE SEQUENCE [LARGE SCALE GENOMIC DNA]</scope>
    <source>
        <strain evidence="4">Hh-F2</strain>
        <tissue evidence="4">Blood</tissue>
    </source>
</reference>
<dbReference type="Gene3D" id="3.70.10.10">
    <property type="match status" value="1"/>
</dbReference>
<comment type="caution">
    <text evidence="4">The sequence shown here is derived from an EMBL/GenBank/DDBJ whole genome shotgun (WGS) entry which is preliminary data.</text>
</comment>
<comment type="similarity">
    <text evidence="1 2">Belongs to the rad9 family.</text>
</comment>
<evidence type="ECO:0000313" key="4">
    <source>
        <dbReference type="EMBL" id="KAK6468619.1"/>
    </source>
</evidence>
<dbReference type="CDD" id="cd00577">
    <property type="entry name" value="PCNA"/>
    <property type="match status" value="1"/>
</dbReference>
<name>A0ABR0Y8D3_HUSHU</name>
<accession>A0ABR0Y8D3</accession>
<dbReference type="InterPro" id="IPR007268">
    <property type="entry name" value="Rad9/Ddc1"/>
</dbReference>
<feature type="compositionally biased region" description="Acidic residues" evidence="3">
    <location>
        <begin position="413"/>
        <end position="427"/>
    </location>
</feature>
<feature type="compositionally biased region" description="Basic and acidic residues" evidence="3">
    <location>
        <begin position="338"/>
        <end position="347"/>
    </location>
</feature>
<dbReference type="Proteomes" id="UP001369086">
    <property type="component" value="Unassembled WGS sequence"/>
</dbReference>
<feature type="compositionally biased region" description="Polar residues" evidence="3">
    <location>
        <begin position="393"/>
        <end position="405"/>
    </location>
</feature>
<organism evidence="4 5">
    <name type="scientific">Huso huso</name>
    <name type="common">Beluga</name>
    <name type="synonym">Acipenser huso</name>
    <dbReference type="NCBI Taxonomy" id="61971"/>
    <lineage>
        <taxon>Eukaryota</taxon>
        <taxon>Metazoa</taxon>
        <taxon>Chordata</taxon>
        <taxon>Craniata</taxon>
        <taxon>Vertebrata</taxon>
        <taxon>Euteleostomi</taxon>
        <taxon>Actinopterygii</taxon>
        <taxon>Chondrostei</taxon>
        <taxon>Acipenseriformes</taxon>
        <taxon>Acipenseridae</taxon>
        <taxon>Huso</taxon>
    </lineage>
</organism>
<evidence type="ECO:0000256" key="2">
    <source>
        <dbReference type="PIRNR" id="PIRNR009303"/>
    </source>
</evidence>
<evidence type="ECO:0000256" key="3">
    <source>
        <dbReference type="SAM" id="MobiDB-lite"/>
    </source>
</evidence>
<proteinExistence type="inferred from homology"/>
<dbReference type="PANTHER" id="PTHR15237">
    <property type="entry name" value="DNA REPAIR PROTEIN RAD9"/>
    <property type="match status" value="1"/>
</dbReference>
<gene>
    <name evidence="4" type="ORF">HHUSO_G33399</name>
</gene>
<feature type="compositionally biased region" description="Acidic residues" evidence="3">
    <location>
        <begin position="365"/>
        <end position="374"/>
    </location>
</feature>
<evidence type="ECO:0000313" key="5">
    <source>
        <dbReference type="Proteomes" id="UP001369086"/>
    </source>
</evidence>
<dbReference type="EMBL" id="JAHFZB010000043">
    <property type="protein sequence ID" value="KAK6468619.1"/>
    <property type="molecule type" value="Genomic_DNA"/>
</dbReference>